<evidence type="ECO:0000256" key="2">
    <source>
        <dbReference type="ARBA" id="ARBA00022691"/>
    </source>
</evidence>
<dbReference type="GO" id="GO:0032259">
    <property type="term" value="P:methylation"/>
    <property type="evidence" value="ECO:0007669"/>
    <property type="project" value="UniProtKB-KW"/>
</dbReference>
<dbReference type="InterPro" id="IPR029063">
    <property type="entry name" value="SAM-dependent_MTases_sf"/>
</dbReference>
<feature type="domain" description="Methyltransferase small" evidence="3">
    <location>
        <begin position="36"/>
        <end position="129"/>
    </location>
</feature>
<keyword evidence="4" id="KW-0808">Transferase</keyword>
<keyword evidence="2" id="KW-0949">S-adenosyl-L-methionine</keyword>
<name>A0A4Q7DID6_9PROT</name>
<dbReference type="CDD" id="cd02440">
    <property type="entry name" value="AdoMet_MTases"/>
    <property type="match status" value="1"/>
</dbReference>
<evidence type="ECO:0000313" key="4">
    <source>
        <dbReference type="EMBL" id="RZI45939.1"/>
    </source>
</evidence>
<evidence type="ECO:0000256" key="1">
    <source>
        <dbReference type="ARBA" id="ARBA00022603"/>
    </source>
</evidence>
<sequence length="250" mass="27728">MNFMETDSYTEDRLLGERILLRQPKTGYRVAIDPIFLAAAIQPQPGETVLDIGSGVGAASLCLAMRCPQVRVVGIELHRESVRYAAENSQLNQLRDRVEVLQGDLLRPPPRLAAGTFSHVMTNPPHLNSNSNNISPYESKALSNLEGEADFAQWARFCLLMVRPKGTVTFIYRADRLDQALGFLIGKLGNITLYPLWPGQNKPAKRILIRGTKNTGGLMKLQPGIVLHNSNGQYTADADQILRHAKGIEW</sequence>
<dbReference type="PANTHER" id="PTHR47739:SF1">
    <property type="entry name" value="TRNA1(VAL) (ADENINE(37)-N6)-METHYLTRANSFERASE"/>
    <property type="match status" value="1"/>
</dbReference>
<dbReference type="GO" id="GO:0008168">
    <property type="term" value="F:methyltransferase activity"/>
    <property type="evidence" value="ECO:0007669"/>
    <property type="project" value="UniProtKB-KW"/>
</dbReference>
<gene>
    <name evidence="4" type="ORF">EQU50_05770</name>
</gene>
<proteinExistence type="predicted"/>
<dbReference type="EMBL" id="SCFB01000006">
    <property type="protein sequence ID" value="RZI45939.1"/>
    <property type="molecule type" value="Genomic_DNA"/>
</dbReference>
<reference evidence="4 5" key="1">
    <citation type="submission" date="2018-10" db="EMBL/GenBank/DDBJ databases">
        <title>An updated phylogeny of the Alphaproteobacteria reveals that the parasitic Rickettsiales and Holosporales have independent origins.</title>
        <authorList>
            <person name="Munoz-Gomez S.A."/>
            <person name="Hess S."/>
            <person name="Burger G."/>
            <person name="Lang B.F."/>
            <person name="Susko E."/>
            <person name="Slamovits C.H."/>
            <person name="Roger A.J."/>
        </authorList>
    </citation>
    <scope>NUCLEOTIDE SEQUENCE [LARGE SCALE GENOMIC DNA]</scope>
    <source>
        <strain evidence="4">HOLO01</strain>
    </source>
</reference>
<dbReference type="SUPFAM" id="SSF53335">
    <property type="entry name" value="S-adenosyl-L-methionine-dependent methyltransferases"/>
    <property type="match status" value="1"/>
</dbReference>
<keyword evidence="5" id="KW-1185">Reference proteome</keyword>
<dbReference type="OrthoDB" id="5489421at2"/>
<evidence type="ECO:0000259" key="3">
    <source>
        <dbReference type="Pfam" id="PF05175"/>
    </source>
</evidence>
<dbReference type="InterPro" id="IPR050210">
    <property type="entry name" value="tRNA_Adenine-N(6)_MTase"/>
</dbReference>
<evidence type="ECO:0000313" key="5">
    <source>
        <dbReference type="Proteomes" id="UP000293550"/>
    </source>
</evidence>
<protein>
    <submittedName>
        <fullName evidence="4">Methyltransferase domain-containing protein</fullName>
    </submittedName>
</protein>
<dbReference type="Pfam" id="PF05175">
    <property type="entry name" value="MTS"/>
    <property type="match status" value="1"/>
</dbReference>
<comment type="caution">
    <text evidence="4">The sequence shown here is derived from an EMBL/GenBank/DDBJ whole genome shotgun (WGS) entry which is preliminary data.</text>
</comment>
<dbReference type="InterPro" id="IPR007848">
    <property type="entry name" value="Small_mtfrase_dom"/>
</dbReference>
<accession>A0A4Q7DID6</accession>
<dbReference type="Gene3D" id="3.40.50.150">
    <property type="entry name" value="Vaccinia Virus protein VP39"/>
    <property type="match status" value="1"/>
</dbReference>
<dbReference type="PANTHER" id="PTHR47739">
    <property type="entry name" value="TRNA1(VAL) (ADENINE(37)-N6)-METHYLTRANSFERASE"/>
    <property type="match status" value="1"/>
</dbReference>
<keyword evidence="1 4" id="KW-0489">Methyltransferase</keyword>
<organism evidence="4 5">
    <name type="scientific">Candidatus Finniella inopinata</name>
    <dbReference type="NCBI Taxonomy" id="1696036"/>
    <lineage>
        <taxon>Bacteria</taxon>
        <taxon>Pseudomonadati</taxon>
        <taxon>Pseudomonadota</taxon>
        <taxon>Alphaproteobacteria</taxon>
        <taxon>Holosporales</taxon>
        <taxon>Candidatus Paracaedibacteraceae</taxon>
        <taxon>Candidatus Finniella</taxon>
    </lineage>
</organism>
<dbReference type="Proteomes" id="UP000293550">
    <property type="component" value="Unassembled WGS sequence"/>
</dbReference>
<dbReference type="AlphaFoldDB" id="A0A4Q7DID6"/>